<name>A0A453FQZ0_AEGTS</name>
<evidence type="ECO:0000259" key="7">
    <source>
        <dbReference type="SMART" id="SM00043"/>
    </source>
</evidence>
<proteinExistence type="inferred from homology"/>
<accession>A0A453FQZ0</accession>
<dbReference type="STRING" id="200361.A0A453FQZ0"/>
<keyword evidence="6" id="KW-0472">Membrane</keyword>
<keyword evidence="6" id="KW-1133">Transmembrane helix</keyword>
<comment type="similarity">
    <text evidence="1 5">Belongs to the cystatin family. Phytocystatin subfamily.</text>
</comment>
<keyword evidence="4" id="KW-0611">Plant defense</keyword>
<dbReference type="EnsemblPlants" id="AET3Gv20753100.1">
    <property type="protein sequence ID" value="AET3Gv20753100.1"/>
    <property type="gene ID" value="AET3Gv20753100"/>
</dbReference>
<dbReference type="SUPFAM" id="SSF54403">
    <property type="entry name" value="Cystatin/monellin"/>
    <property type="match status" value="1"/>
</dbReference>
<keyword evidence="3 5" id="KW-0789">Thiol protease inhibitor</keyword>
<dbReference type="InterPro" id="IPR018073">
    <property type="entry name" value="Prot_inh_cystat_CS"/>
</dbReference>
<dbReference type="Pfam" id="PF16845">
    <property type="entry name" value="SQAPI"/>
    <property type="match status" value="1"/>
</dbReference>
<dbReference type="SMART" id="SM00043">
    <property type="entry name" value="CY"/>
    <property type="match status" value="1"/>
</dbReference>
<keyword evidence="2 5" id="KW-0646">Protease inhibitor</keyword>
<evidence type="ECO:0000256" key="1">
    <source>
        <dbReference type="ARBA" id="ARBA00007233"/>
    </source>
</evidence>
<dbReference type="CDD" id="cd00042">
    <property type="entry name" value="CY"/>
    <property type="match status" value="1"/>
</dbReference>
<dbReference type="GO" id="GO:0006952">
    <property type="term" value="P:defense response"/>
    <property type="evidence" value="ECO:0007669"/>
    <property type="project" value="UniProtKB-KW"/>
</dbReference>
<evidence type="ECO:0000313" key="9">
    <source>
        <dbReference type="Proteomes" id="UP000015105"/>
    </source>
</evidence>
<evidence type="ECO:0000256" key="4">
    <source>
        <dbReference type="ARBA" id="ARBA00022821"/>
    </source>
</evidence>
<dbReference type="Gene3D" id="3.10.450.10">
    <property type="match status" value="1"/>
</dbReference>
<dbReference type="GO" id="GO:0004869">
    <property type="term" value="F:cysteine-type endopeptidase inhibitor activity"/>
    <property type="evidence" value="ECO:0007669"/>
    <property type="project" value="UniProtKB-KW"/>
</dbReference>
<dbReference type="InterPro" id="IPR027214">
    <property type="entry name" value="Cystatin"/>
</dbReference>
<feature type="transmembrane region" description="Helical" evidence="6">
    <location>
        <begin position="56"/>
        <end position="74"/>
    </location>
</feature>
<dbReference type="Gramene" id="AET3Gv20753100.1">
    <property type="protein sequence ID" value="AET3Gv20753100.1"/>
    <property type="gene ID" value="AET3Gv20753100"/>
</dbReference>
<reference evidence="9" key="1">
    <citation type="journal article" date="2014" name="Science">
        <title>Ancient hybridizations among the ancestral genomes of bread wheat.</title>
        <authorList>
            <consortium name="International Wheat Genome Sequencing Consortium,"/>
            <person name="Marcussen T."/>
            <person name="Sandve S.R."/>
            <person name="Heier L."/>
            <person name="Spannagl M."/>
            <person name="Pfeifer M."/>
            <person name="Jakobsen K.S."/>
            <person name="Wulff B.B."/>
            <person name="Steuernagel B."/>
            <person name="Mayer K.F."/>
            <person name="Olsen O.A."/>
        </authorList>
    </citation>
    <scope>NUCLEOTIDE SEQUENCE [LARGE SCALE GENOMIC DNA]</scope>
    <source>
        <strain evidence="9">cv. AL8/78</strain>
    </source>
</reference>
<evidence type="ECO:0000256" key="6">
    <source>
        <dbReference type="SAM" id="Phobius"/>
    </source>
</evidence>
<reference evidence="9" key="2">
    <citation type="journal article" date="2017" name="Nat. Plants">
        <title>The Aegilops tauschii genome reveals multiple impacts of transposons.</title>
        <authorList>
            <person name="Zhao G."/>
            <person name="Zou C."/>
            <person name="Li K."/>
            <person name="Wang K."/>
            <person name="Li T."/>
            <person name="Gao L."/>
            <person name="Zhang X."/>
            <person name="Wang H."/>
            <person name="Yang Z."/>
            <person name="Liu X."/>
            <person name="Jiang W."/>
            <person name="Mao L."/>
            <person name="Kong X."/>
            <person name="Jiao Y."/>
            <person name="Jia J."/>
        </authorList>
    </citation>
    <scope>NUCLEOTIDE SEQUENCE [LARGE SCALE GENOMIC DNA]</scope>
    <source>
        <strain evidence="9">cv. AL8/78</strain>
    </source>
</reference>
<dbReference type="PANTHER" id="PTHR11413:SF114">
    <property type="entry name" value="CYSTEINE PROTEINASE INHIBITOR"/>
    <property type="match status" value="1"/>
</dbReference>
<sequence length="190" mass="20852">ILFHPLPCPVQTPECPHAIIHRRRIVSSPPPPPPCSGAAAINPDPDRSMEMWKYRVVGSVAALLLLLAVVVPFTQTQTQSARDKAAMAEDAGPLVGGIKDSPMGQENDLDVIALARFAVSEHNNKANALLEFENVVKLKKQIVAGTMHFITIRVTEGGAKKLYEAKVWEKPWENFKKLEEFKPVEDAAIA</sequence>
<evidence type="ECO:0000256" key="3">
    <source>
        <dbReference type="ARBA" id="ARBA00022704"/>
    </source>
</evidence>
<dbReference type="InterPro" id="IPR046350">
    <property type="entry name" value="Cystatin_sf"/>
</dbReference>
<dbReference type="AlphaFoldDB" id="A0A453FQZ0"/>
<dbReference type="InterPro" id="IPR000010">
    <property type="entry name" value="Cystatin_dom"/>
</dbReference>
<reference evidence="8" key="5">
    <citation type="journal article" date="2021" name="G3 (Bethesda)">
        <title>Aegilops tauschii genome assembly Aet v5.0 features greater sequence contiguity and improved annotation.</title>
        <authorList>
            <person name="Wang L."/>
            <person name="Zhu T."/>
            <person name="Rodriguez J.C."/>
            <person name="Deal K.R."/>
            <person name="Dubcovsky J."/>
            <person name="McGuire P.E."/>
            <person name="Lux T."/>
            <person name="Spannagl M."/>
            <person name="Mayer K.F.X."/>
            <person name="Baldrich P."/>
            <person name="Meyers B.C."/>
            <person name="Huo N."/>
            <person name="Gu Y.Q."/>
            <person name="Zhou H."/>
            <person name="Devos K.M."/>
            <person name="Bennetzen J.L."/>
            <person name="Unver T."/>
            <person name="Budak H."/>
            <person name="Gulick P.J."/>
            <person name="Galiba G."/>
            <person name="Kalapos B."/>
            <person name="Nelson D.R."/>
            <person name="Li P."/>
            <person name="You F.M."/>
            <person name="Luo M.C."/>
            <person name="Dvorak J."/>
        </authorList>
    </citation>
    <scope>NUCLEOTIDE SEQUENCE [LARGE SCALE GENOMIC DNA]</scope>
    <source>
        <strain evidence="8">cv. AL8/78</strain>
    </source>
</reference>
<evidence type="ECO:0000313" key="8">
    <source>
        <dbReference type="EnsemblPlants" id="AET3Gv20753100.1"/>
    </source>
</evidence>
<feature type="domain" description="Cystatin" evidence="7">
    <location>
        <begin position="93"/>
        <end position="184"/>
    </location>
</feature>
<evidence type="ECO:0000256" key="2">
    <source>
        <dbReference type="ARBA" id="ARBA00022690"/>
    </source>
</evidence>
<dbReference type="PROSITE" id="PS00287">
    <property type="entry name" value="CYSTATIN"/>
    <property type="match status" value="1"/>
</dbReference>
<evidence type="ECO:0000256" key="5">
    <source>
        <dbReference type="RuleBase" id="RU362130"/>
    </source>
</evidence>
<keyword evidence="9" id="KW-1185">Reference proteome</keyword>
<reference evidence="8" key="3">
    <citation type="journal article" date="2017" name="Nature">
        <title>Genome sequence of the progenitor of the wheat D genome Aegilops tauschii.</title>
        <authorList>
            <person name="Luo M.C."/>
            <person name="Gu Y.Q."/>
            <person name="Puiu D."/>
            <person name="Wang H."/>
            <person name="Twardziok S.O."/>
            <person name="Deal K.R."/>
            <person name="Huo N."/>
            <person name="Zhu T."/>
            <person name="Wang L."/>
            <person name="Wang Y."/>
            <person name="McGuire P.E."/>
            <person name="Liu S."/>
            <person name="Long H."/>
            <person name="Ramasamy R.K."/>
            <person name="Rodriguez J.C."/>
            <person name="Van S.L."/>
            <person name="Yuan L."/>
            <person name="Wang Z."/>
            <person name="Xia Z."/>
            <person name="Xiao L."/>
            <person name="Anderson O.D."/>
            <person name="Ouyang S."/>
            <person name="Liang Y."/>
            <person name="Zimin A.V."/>
            <person name="Pertea G."/>
            <person name="Qi P."/>
            <person name="Bennetzen J.L."/>
            <person name="Dai X."/>
            <person name="Dawson M.W."/>
            <person name="Muller H.G."/>
            <person name="Kugler K."/>
            <person name="Rivarola-Duarte L."/>
            <person name="Spannagl M."/>
            <person name="Mayer K.F.X."/>
            <person name="Lu F.H."/>
            <person name="Bevan M.W."/>
            <person name="Leroy P."/>
            <person name="Li P."/>
            <person name="You F.M."/>
            <person name="Sun Q."/>
            <person name="Liu Z."/>
            <person name="Lyons E."/>
            <person name="Wicker T."/>
            <person name="Salzberg S.L."/>
            <person name="Devos K.M."/>
            <person name="Dvorak J."/>
        </authorList>
    </citation>
    <scope>NUCLEOTIDE SEQUENCE [LARGE SCALE GENOMIC DNA]</scope>
    <source>
        <strain evidence="8">cv. AL8/78</strain>
    </source>
</reference>
<dbReference type="PANTHER" id="PTHR11413">
    <property type="entry name" value="CYSTATIN FAMILY MEMBER"/>
    <property type="match status" value="1"/>
</dbReference>
<protein>
    <recommendedName>
        <fullName evidence="5">Cysteine proteinase inhibitor</fullName>
    </recommendedName>
</protein>
<organism evidence="8 9">
    <name type="scientific">Aegilops tauschii subsp. strangulata</name>
    <name type="common">Goatgrass</name>
    <dbReference type="NCBI Taxonomy" id="200361"/>
    <lineage>
        <taxon>Eukaryota</taxon>
        <taxon>Viridiplantae</taxon>
        <taxon>Streptophyta</taxon>
        <taxon>Embryophyta</taxon>
        <taxon>Tracheophyta</taxon>
        <taxon>Spermatophyta</taxon>
        <taxon>Magnoliopsida</taxon>
        <taxon>Liliopsida</taxon>
        <taxon>Poales</taxon>
        <taxon>Poaceae</taxon>
        <taxon>BOP clade</taxon>
        <taxon>Pooideae</taxon>
        <taxon>Triticodae</taxon>
        <taxon>Triticeae</taxon>
        <taxon>Triticinae</taxon>
        <taxon>Aegilops</taxon>
    </lineage>
</organism>
<dbReference type="Proteomes" id="UP000015105">
    <property type="component" value="Chromosome 3D"/>
</dbReference>
<reference evidence="8" key="4">
    <citation type="submission" date="2019-03" db="UniProtKB">
        <authorList>
            <consortium name="EnsemblPlants"/>
        </authorList>
    </citation>
    <scope>IDENTIFICATION</scope>
</reference>
<keyword evidence="6" id="KW-0812">Transmembrane</keyword>